<evidence type="ECO:0000313" key="4">
    <source>
        <dbReference type="Proteomes" id="UP000076021"/>
    </source>
</evidence>
<accession>A0A143H914</accession>
<dbReference type="HAMAP" id="MF_02245">
    <property type="entry name" value="Adapter_SpxH"/>
    <property type="match status" value="1"/>
</dbReference>
<dbReference type="InterPro" id="IPR046404">
    <property type="entry name" value="Adapter_SpxH"/>
</dbReference>
<proteinExistence type="inferred from homology"/>
<dbReference type="GO" id="GO:0005737">
    <property type="term" value="C:cytoplasm"/>
    <property type="evidence" value="ECO:0007669"/>
    <property type="project" value="UniProtKB-SubCell"/>
</dbReference>
<dbReference type="InterPro" id="IPR036249">
    <property type="entry name" value="Thioredoxin-like_sf"/>
</dbReference>
<gene>
    <name evidence="2" type="primary">spxH</name>
    <name evidence="3" type="ORF">ATY39_01510</name>
</gene>
<organism evidence="3 4">
    <name type="scientific">Rummeliibacillus stabekisii</name>
    <dbReference type="NCBI Taxonomy" id="241244"/>
    <lineage>
        <taxon>Bacteria</taxon>
        <taxon>Bacillati</taxon>
        <taxon>Bacillota</taxon>
        <taxon>Bacilli</taxon>
        <taxon>Bacillales</taxon>
        <taxon>Caryophanaceae</taxon>
        <taxon>Rummeliibacillus</taxon>
    </lineage>
</organism>
<reference evidence="3 4" key="1">
    <citation type="journal article" date="2016" name="Genome Announc.">
        <title>Whole-Genome Sequence of Rummeliibacillus stabekisii Strain PP9 Isolated from Antarctic Soil.</title>
        <authorList>
            <person name="da Mota F.F."/>
            <person name="Vollu R.E."/>
            <person name="Jurelevicius D."/>
            <person name="Seldin L."/>
        </authorList>
    </citation>
    <scope>NUCLEOTIDE SEQUENCE [LARGE SCALE GENOMIC DNA]</scope>
    <source>
        <strain evidence="3 4">PP9</strain>
    </source>
</reference>
<name>A0A143H914_9BACL</name>
<reference evidence="4" key="2">
    <citation type="submission" date="2016-03" db="EMBL/GenBank/DDBJ databases">
        <authorList>
            <person name="Ploux O."/>
        </authorList>
    </citation>
    <scope>NUCLEOTIDE SEQUENCE [LARGE SCALE GENOMIC DNA]</scope>
    <source>
        <strain evidence="4">PP9</strain>
    </source>
</reference>
<evidence type="ECO:0000256" key="1">
    <source>
        <dbReference type="ARBA" id="ARBA00022490"/>
    </source>
</evidence>
<dbReference type="OrthoDB" id="9813770at2"/>
<comment type="subunit">
    <text evidence="2">Interacts with Spx.</text>
</comment>
<keyword evidence="3" id="KW-0413">Isomerase</keyword>
<dbReference type="CDD" id="cd03025">
    <property type="entry name" value="DsbA_FrnE_like"/>
    <property type="match status" value="1"/>
</dbReference>
<dbReference type="EMBL" id="CP014806">
    <property type="protein sequence ID" value="AMW98208.1"/>
    <property type="molecule type" value="Genomic_DNA"/>
</dbReference>
<evidence type="ECO:0000256" key="2">
    <source>
        <dbReference type="HAMAP-Rule" id="MF_02245"/>
    </source>
</evidence>
<dbReference type="SUPFAM" id="SSF52833">
    <property type="entry name" value="Thioredoxin-like"/>
    <property type="match status" value="1"/>
</dbReference>
<dbReference type="KEGG" id="rst:ATY39_01510"/>
<dbReference type="STRING" id="241244.ATY39_01510"/>
<dbReference type="Proteomes" id="UP000076021">
    <property type="component" value="Chromosome"/>
</dbReference>
<dbReference type="PANTHER" id="PTHR13887:SF47">
    <property type="entry name" value="CLPXP ADAPTER PROTEIN SPXH"/>
    <property type="match status" value="1"/>
</dbReference>
<comment type="similarity">
    <text evidence="2">Belongs to the SpxH family.</text>
</comment>
<dbReference type="RefSeq" id="WP_066784793.1">
    <property type="nucleotide sequence ID" value="NZ_CP014806.1"/>
</dbReference>
<protein>
    <recommendedName>
        <fullName evidence="2">ClpXP adapter protein SpxH</fullName>
    </recommendedName>
</protein>
<keyword evidence="4" id="KW-1185">Reference proteome</keyword>
<dbReference type="Gene3D" id="3.40.30.10">
    <property type="entry name" value="Glutaredoxin"/>
    <property type="match status" value="1"/>
</dbReference>
<dbReference type="Gene3D" id="1.10.472.60">
    <property type="entry name" value="putative protein disulfide isomerase domain"/>
    <property type="match status" value="1"/>
</dbReference>
<evidence type="ECO:0000313" key="3">
    <source>
        <dbReference type="EMBL" id="AMW98208.1"/>
    </source>
</evidence>
<dbReference type="AlphaFoldDB" id="A0A143H914"/>
<keyword evidence="1 2" id="KW-0963">Cytoplasm</keyword>
<dbReference type="Pfam" id="PF13743">
    <property type="entry name" value="Thioredoxin_5"/>
    <property type="match status" value="1"/>
</dbReference>
<dbReference type="GO" id="GO:0016853">
    <property type="term" value="F:isomerase activity"/>
    <property type="evidence" value="ECO:0007669"/>
    <property type="project" value="UniProtKB-KW"/>
</dbReference>
<dbReference type="PANTHER" id="PTHR13887">
    <property type="entry name" value="GLUTATHIONE S-TRANSFERASE KAPPA"/>
    <property type="match status" value="1"/>
</dbReference>
<sequence>MNNIQYLSEKPAVSPSLSKPIELYVFIDLLSQGSFELQALIRQLQINYGHYFSMRFVLSTELNSLNSACQRINSCQTQEELVDLSHPVLPSIAVKAAELQGKKAGYRYLTKLQEYTYLNTKNVCQCSTLQEIAYETNLDVEEFQTDFLSVEASRSFQNDLCIAREMEVDEVPSFVFFNENIEDEGLKVSGSYSYEVYEKILEELLGEKLVCQQPPSVEDLFHRFHTFTTKELAAIYQISPSTCERELKKKMLQQKVDRVTYENLSLWRLK</sequence>
<comment type="subcellular location">
    <subcellularLocation>
        <location evidence="2">Cytoplasm</location>
    </subcellularLocation>
</comment>
<comment type="function">
    <text evidence="2">Adapter protein required for efficient degradation of Spx by ClpXP under non-stress conditions. Interaction with Spx stabilizes Spx and exposes the C-terminus of Spx for recognition and proteolysis by ClpXP.</text>
</comment>